<feature type="region of interest" description="Disordered" evidence="1">
    <location>
        <begin position="125"/>
        <end position="173"/>
    </location>
</feature>
<accession>A0ABX1KHN1</accession>
<evidence type="ECO:0000256" key="1">
    <source>
        <dbReference type="SAM" id="MobiDB-lite"/>
    </source>
</evidence>
<organism evidence="3 4">
    <name type="scientific">Microbacterium salsuginis</name>
    <dbReference type="NCBI Taxonomy" id="2722803"/>
    <lineage>
        <taxon>Bacteria</taxon>
        <taxon>Bacillati</taxon>
        <taxon>Actinomycetota</taxon>
        <taxon>Actinomycetes</taxon>
        <taxon>Micrococcales</taxon>
        <taxon>Microbacteriaceae</taxon>
        <taxon>Microbacterium</taxon>
    </lineage>
</organism>
<dbReference type="Proteomes" id="UP001429745">
    <property type="component" value="Unassembled WGS sequence"/>
</dbReference>
<keyword evidence="4" id="KW-1185">Reference proteome</keyword>
<dbReference type="EMBL" id="JABACI010000006">
    <property type="protein sequence ID" value="NLP85915.1"/>
    <property type="molecule type" value="Genomic_DNA"/>
</dbReference>
<keyword evidence="2" id="KW-1133">Transmembrane helix</keyword>
<dbReference type="RefSeq" id="WP_168914408.1">
    <property type="nucleotide sequence ID" value="NZ_JABACI010000006.1"/>
</dbReference>
<proteinExistence type="predicted"/>
<sequence>MPKQLINVIGIVVCLGVVILAVVLVAMPMFFQSLTTAGESVQVERTNDLYQAQVDTLDAESERMDEIAASVDALRAEIPAANRLDDVFELVAASAARSDVSVQTITAGEDAGFTVRTEPLALADAAAEQPAAEQPDASETTADAAATDGSATPTPAPAAGEGAVPAPPRQDTGRRQVDFTLDLVATDLNNVVRFLDALREGPRLLSPIETTVTPTGTGYDVSITALTFVLPEG</sequence>
<evidence type="ECO:0008006" key="5">
    <source>
        <dbReference type="Google" id="ProtNLM"/>
    </source>
</evidence>
<feature type="transmembrane region" description="Helical" evidence="2">
    <location>
        <begin position="7"/>
        <end position="31"/>
    </location>
</feature>
<feature type="compositionally biased region" description="Low complexity" evidence="1">
    <location>
        <begin position="125"/>
        <end position="164"/>
    </location>
</feature>
<evidence type="ECO:0000313" key="3">
    <source>
        <dbReference type="EMBL" id="NLP85915.1"/>
    </source>
</evidence>
<name>A0ABX1KHN1_9MICO</name>
<reference evidence="3 4" key="1">
    <citation type="submission" date="2020-04" db="EMBL/GenBank/DDBJ databases">
        <title>CFH 90308 Microbacterium sp.</title>
        <authorList>
            <person name="Nie G."/>
            <person name="Ming H."/>
            <person name="Xia T."/>
        </authorList>
    </citation>
    <scope>NUCLEOTIDE SEQUENCE [LARGE SCALE GENOMIC DNA]</scope>
    <source>
        <strain evidence="3 4">CFH 90308</strain>
    </source>
</reference>
<evidence type="ECO:0000313" key="4">
    <source>
        <dbReference type="Proteomes" id="UP001429745"/>
    </source>
</evidence>
<keyword evidence="2" id="KW-0472">Membrane</keyword>
<evidence type="ECO:0000256" key="2">
    <source>
        <dbReference type="SAM" id="Phobius"/>
    </source>
</evidence>
<protein>
    <recommendedName>
        <fullName evidence="5">Tfp pilus assembly protein PilO</fullName>
    </recommendedName>
</protein>
<gene>
    <name evidence="3" type="ORF">HF576_18955</name>
</gene>
<comment type="caution">
    <text evidence="3">The sequence shown here is derived from an EMBL/GenBank/DDBJ whole genome shotgun (WGS) entry which is preliminary data.</text>
</comment>
<keyword evidence="2" id="KW-0812">Transmembrane</keyword>